<name>A0AAP0LK80_9ROSI</name>
<evidence type="ECO:0000313" key="3">
    <source>
        <dbReference type="EMBL" id="KAK9176651.1"/>
    </source>
</evidence>
<comment type="caution">
    <text evidence="3">The sequence shown here is derived from an EMBL/GenBank/DDBJ whole genome shotgun (WGS) entry which is preliminary data.</text>
</comment>
<accession>A0AAP0LK80</accession>
<dbReference type="EMBL" id="JBCGBO010000025">
    <property type="protein sequence ID" value="KAK9176651.1"/>
    <property type="molecule type" value="Genomic_DNA"/>
</dbReference>
<dbReference type="Proteomes" id="UP001428341">
    <property type="component" value="Unassembled WGS sequence"/>
</dbReference>
<sequence length="121" mass="13018">MKVVGFWVLLQLTEATLMFLFLNCSSAQDMSTPISNSKDNVAATTSIIDLTDRSNTVTQGKFIEGSINLEDYHQIDPVPSSSAAVTSGPIEHGSPLMPYIPKLPPPHHPRHYGSSVAPSPA</sequence>
<proteinExistence type="predicted"/>
<dbReference type="PANTHER" id="PTHR37249:SF9">
    <property type="match status" value="1"/>
</dbReference>
<dbReference type="PANTHER" id="PTHR37249">
    <property type="entry name" value="OS03G0206201 PROTEIN"/>
    <property type="match status" value="1"/>
</dbReference>
<evidence type="ECO:0000313" key="4">
    <source>
        <dbReference type="Proteomes" id="UP001428341"/>
    </source>
</evidence>
<protein>
    <submittedName>
        <fullName evidence="3">Uncharacterized protein</fullName>
    </submittedName>
</protein>
<evidence type="ECO:0000256" key="2">
    <source>
        <dbReference type="SAM" id="SignalP"/>
    </source>
</evidence>
<organism evidence="3 4">
    <name type="scientific">Citrus x changshan-huyou</name>
    <dbReference type="NCBI Taxonomy" id="2935761"/>
    <lineage>
        <taxon>Eukaryota</taxon>
        <taxon>Viridiplantae</taxon>
        <taxon>Streptophyta</taxon>
        <taxon>Embryophyta</taxon>
        <taxon>Tracheophyta</taxon>
        <taxon>Spermatophyta</taxon>
        <taxon>Magnoliopsida</taxon>
        <taxon>eudicotyledons</taxon>
        <taxon>Gunneridae</taxon>
        <taxon>Pentapetalae</taxon>
        <taxon>rosids</taxon>
        <taxon>malvids</taxon>
        <taxon>Sapindales</taxon>
        <taxon>Rutaceae</taxon>
        <taxon>Aurantioideae</taxon>
        <taxon>Citrus</taxon>
    </lineage>
</organism>
<dbReference type="AlphaFoldDB" id="A0AAP0LK80"/>
<evidence type="ECO:0000256" key="1">
    <source>
        <dbReference type="SAM" id="MobiDB-lite"/>
    </source>
</evidence>
<gene>
    <name evidence="3" type="ORF">WN944_028670</name>
</gene>
<reference evidence="3 4" key="1">
    <citation type="submission" date="2024-05" db="EMBL/GenBank/DDBJ databases">
        <title>Haplotype-resolved chromosome-level genome assembly of Huyou (Citrus changshanensis).</title>
        <authorList>
            <person name="Miao C."/>
            <person name="Chen W."/>
            <person name="Wu Y."/>
            <person name="Wang L."/>
            <person name="Zhao S."/>
            <person name="Grierson D."/>
            <person name="Xu C."/>
            <person name="Chen K."/>
        </authorList>
    </citation>
    <scope>NUCLEOTIDE SEQUENCE [LARGE SCALE GENOMIC DNA]</scope>
    <source>
        <strain evidence="3">01-14</strain>
        <tissue evidence="3">Leaf</tissue>
    </source>
</reference>
<feature type="region of interest" description="Disordered" evidence="1">
    <location>
        <begin position="95"/>
        <end position="121"/>
    </location>
</feature>
<keyword evidence="2" id="KW-0732">Signal</keyword>
<keyword evidence="4" id="KW-1185">Reference proteome</keyword>
<feature type="signal peptide" evidence="2">
    <location>
        <begin position="1"/>
        <end position="27"/>
    </location>
</feature>
<feature type="chain" id="PRO_5042900368" evidence="2">
    <location>
        <begin position="28"/>
        <end position="121"/>
    </location>
</feature>